<dbReference type="Pfam" id="PF17765">
    <property type="entry name" value="MLTR_LBD"/>
    <property type="match status" value="1"/>
</dbReference>
<dbReference type="PROSITE" id="PS50943">
    <property type="entry name" value="HTH_CROC1"/>
    <property type="match status" value="1"/>
</dbReference>
<dbReference type="Gene3D" id="3.30.450.180">
    <property type="match status" value="1"/>
</dbReference>
<evidence type="ECO:0000313" key="4">
    <source>
        <dbReference type="Proteomes" id="UP000037432"/>
    </source>
</evidence>
<feature type="domain" description="HTH cro/C1-type" evidence="2">
    <location>
        <begin position="49"/>
        <end position="96"/>
    </location>
</feature>
<dbReference type="PATRIC" id="fig|1938.3.peg.2530"/>
<feature type="region of interest" description="Disordered" evidence="1">
    <location>
        <begin position="100"/>
        <end position="121"/>
    </location>
</feature>
<dbReference type="RefSeq" id="WP_048587361.1">
    <property type="nucleotide sequence ID" value="NZ_LFNT01000136.1"/>
</dbReference>
<evidence type="ECO:0000313" key="3">
    <source>
        <dbReference type="EMBL" id="KMS66787.1"/>
    </source>
</evidence>
<dbReference type="Proteomes" id="UP000037432">
    <property type="component" value="Unassembled WGS sequence"/>
</dbReference>
<dbReference type="SMART" id="SM00530">
    <property type="entry name" value="HTH_XRE"/>
    <property type="match status" value="1"/>
</dbReference>
<comment type="caution">
    <text evidence="3">The sequence shown here is derived from an EMBL/GenBank/DDBJ whole genome shotgun (WGS) entry which is preliminary data.</text>
</comment>
<dbReference type="EMBL" id="LFNT01000136">
    <property type="protein sequence ID" value="KMS66787.1"/>
    <property type="molecule type" value="Genomic_DNA"/>
</dbReference>
<dbReference type="PANTHER" id="PTHR35010">
    <property type="entry name" value="BLL4672 PROTEIN-RELATED"/>
    <property type="match status" value="1"/>
</dbReference>
<dbReference type="InterPro" id="IPR041413">
    <property type="entry name" value="MLTR_LBD"/>
</dbReference>
<dbReference type="PANTHER" id="PTHR35010:SF2">
    <property type="entry name" value="BLL4672 PROTEIN"/>
    <property type="match status" value="1"/>
</dbReference>
<feature type="region of interest" description="Disordered" evidence="1">
    <location>
        <begin position="1"/>
        <end position="20"/>
    </location>
</feature>
<dbReference type="Pfam" id="PF13560">
    <property type="entry name" value="HTH_31"/>
    <property type="match status" value="1"/>
</dbReference>
<accession>A0A0J7YTK5</accession>
<name>A0A0J7YTK5_STRVR</name>
<evidence type="ECO:0000259" key="2">
    <source>
        <dbReference type="PROSITE" id="PS50943"/>
    </source>
</evidence>
<dbReference type="InterPro" id="IPR010982">
    <property type="entry name" value="Lambda_DNA-bd_dom_sf"/>
</dbReference>
<dbReference type="SUPFAM" id="SSF47413">
    <property type="entry name" value="lambda repressor-like DNA-binding domains"/>
    <property type="match status" value="1"/>
</dbReference>
<sequence>MSSHVAPDDQATSGLDRRGELREFLRSRRARLRPEDVGLPSYGRRRVPGLRREELAQLAGVSYAYYARLEQGYGETMSAEVLDAVARALRLSEEEREHLVRLAQPERQGTPQAAPPPQRLRPSVQHLLDGLGVPAYVVSRRLDILGWNRLAATVFGDWAQLTPEERNTARLIFLSPEARDRFADPERTALTAAGALRMNAGKSPEDSYLSSLIEELSQKSEEFRRLWARHEVSCGTVGDIVRMRHPLVGEFDLVHESMALRGGAPMRLVTYHAEPGSRSEEALRMLASWELEPRR</sequence>
<gene>
    <name evidence="3" type="ORF">ACM01_45050</name>
</gene>
<dbReference type="OrthoDB" id="3212310at2"/>
<protein>
    <submittedName>
        <fullName evidence="3">XRE family transcriptional regulator</fullName>
    </submittedName>
</protein>
<dbReference type="CDD" id="cd00093">
    <property type="entry name" value="HTH_XRE"/>
    <property type="match status" value="1"/>
</dbReference>
<proteinExistence type="predicted"/>
<dbReference type="Gene3D" id="1.10.260.40">
    <property type="entry name" value="lambda repressor-like DNA-binding domains"/>
    <property type="match status" value="1"/>
</dbReference>
<evidence type="ECO:0000256" key="1">
    <source>
        <dbReference type="SAM" id="MobiDB-lite"/>
    </source>
</evidence>
<dbReference type="GO" id="GO:0003677">
    <property type="term" value="F:DNA binding"/>
    <property type="evidence" value="ECO:0007669"/>
    <property type="project" value="InterPro"/>
</dbReference>
<organism evidence="3 4">
    <name type="scientific">Streptomyces viridochromogenes</name>
    <dbReference type="NCBI Taxonomy" id="1938"/>
    <lineage>
        <taxon>Bacteria</taxon>
        <taxon>Bacillati</taxon>
        <taxon>Actinomycetota</taxon>
        <taxon>Actinomycetes</taxon>
        <taxon>Kitasatosporales</taxon>
        <taxon>Streptomycetaceae</taxon>
        <taxon>Streptomyces</taxon>
    </lineage>
</organism>
<dbReference type="AlphaFoldDB" id="A0A0J7YTK5"/>
<reference evidence="3 4" key="1">
    <citation type="submission" date="2015-06" db="EMBL/GenBank/DDBJ databases">
        <authorList>
            <person name="Ju K.-S."/>
            <person name="Doroghazi J.R."/>
            <person name="Metcalf W.W."/>
        </authorList>
    </citation>
    <scope>NUCLEOTIDE SEQUENCE [LARGE SCALE GENOMIC DNA]</scope>
    <source>
        <strain evidence="3 4">NRRL 3414</strain>
    </source>
</reference>
<dbReference type="InterPro" id="IPR001387">
    <property type="entry name" value="Cro/C1-type_HTH"/>
</dbReference>